<feature type="non-terminal residue" evidence="6">
    <location>
        <position position="1"/>
    </location>
</feature>
<comment type="catalytic activity">
    <reaction evidence="1">
        <text>All bonds known to be hydrolyzed by this endopeptidase have arginine in P1 and an acidic residue in P4. P6 is often occupied by an acidic residue or by a hydroxy-amino-acid residue, the phosphorylation of which enhances cleavage.</text>
        <dbReference type="EC" id="3.4.22.49"/>
    </reaction>
</comment>
<keyword evidence="7" id="KW-1185">Reference proteome</keyword>
<dbReference type="PANTHER" id="PTHR12792:SF0">
    <property type="entry name" value="SEPARIN"/>
    <property type="match status" value="1"/>
</dbReference>
<dbReference type="Pfam" id="PF03568">
    <property type="entry name" value="Separin_C"/>
    <property type="match status" value="1"/>
</dbReference>
<evidence type="ECO:0000256" key="1">
    <source>
        <dbReference type="ARBA" id="ARBA00000451"/>
    </source>
</evidence>
<dbReference type="EC" id="3.4.22.49" evidence="2"/>
<sequence length="568" mass="63389">SVKALEGARGEQQLGVLVNLLQRIWTHLLKWSGPVVTMKMARCRFLVVVLLASGVGHKGDDLQERIPRKKGTYEGTEKIRWHLEQAVTLLEHFPLVGLYSQACKLLGMENLDGDAWRTAAVLSEAAAVTLRHQFLITLHKQIRNHQKESAADNGRNSALEKKRELEALIAARDSVLFPWGTGRFQQMGQSVMSEFQDIMQVNRTASKISCKVKWWSTRLELDMRLEGLLETIERRWLGAWRCLLLGQTSDSTYEGLLAAAAKKLARNLSTLLNTAVSVKMAKTLLELSHSADTEHHLPIILSHFLHIDADAPQMGGLVTALTDARPTVTPTPNQPVVLILDKNLHALPWENLPVLASQQVTRVASLAALHLMLQFNAGDSSVLQRGVDQTSVFYVVDPDNNLKYTLDTFKDMFSRQQGWKGIVGERPNKAQYCDALTQHDLFVYCGHGNGSKYLSGDELQQQRCRAVSVLMGCSSVRLDVKPRLDPDGFVFNYLLARCPSVVGNLWDVTDRDIDRFLKQLLDLWLEGDHDKPPSLPALIPAARLACRMRHLIGAAPVVYGLPVTLTKS</sequence>
<dbReference type="PROSITE" id="PS51700">
    <property type="entry name" value="SEPARIN"/>
    <property type="match status" value="1"/>
</dbReference>
<reference evidence="6 7" key="1">
    <citation type="journal article" date="2023" name="Sci. Data">
        <title>Genome assembly of the Korean intertidal mud-creeper Batillaria attramentaria.</title>
        <authorList>
            <person name="Patra A.K."/>
            <person name="Ho P.T."/>
            <person name="Jun S."/>
            <person name="Lee S.J."/>
            <person name="Kim Y."/>
            <person name="Won Y.J."/>
        </authorList>
    </citation>
    <scope>NUCLEOTIDE SEQUENCE [LARGE SCALE GENOMIC DNA]</scope>
    <source>
        <strain evidence="6">Wonlab-2016</strain>
    </source>
</reference>
<name>A0ABD0L8N5_9CAEN</name>
<dbReference type="InterPro" id="IPR005314">
    <property type="entry name" value="Peptidase_C50"/>
</dbReference>
<evidence type="ECO:0000256" key="4">
    <source>
        <dbReference type="ARBA" id="ARBA00022829"/>
    </source>
</evidence>
<dbReference type="Proteomes" id="UP001519460">
    <property type="component" value="Unassembled WGS sequence"/>
</dbReference>
<comment type="caution">
    <text evidence="6">The sequence shown here is derived from an EMBL/GenBank/DDBJ whole genome shotgun (WGS) entry which is preliminary data.</text>
</comment>
<gene>
    <name evidence="6" type="ORF">BaRGS_00013157</name>
</gene>
<dbReference type="InterPro" id="IPR030397">
    <property type="entry name" value="SEPARIN_core_dom"/>
</dbReference>
<evidence type="ECO:0000256" key="2">
    <source>
        <dbReference type="ARBA" id="ARBA00012489"/>
    </source>
</evidence>
<dbReference type="GO" id="GO:0098813">
    <property type="term" value="P:nuclear chromosome segregation"/>
    <property type="evidence" value="ECO:0007669"/>
    <property type="project" value="UniProtKB-ARBA"/>
</dbReference>
<proteinExistence type="predicted"/>
<accession>A0ABD0L8N5</accession>
<protein>
    <recommendedName>
        <fullName evidence="2">separase</fullName>
        <ecNumber evidence="2">3.4.22.49</ecNumber>
    </recommendedName>
</protein>
<dbReference type="AlphaFoldDB" id="A0ABD0L8N5"/>
<evidence type="ECO:0000259" key="5">
    <source>
        <dbReference type="PROSITE" id="PS51700"/>
    </source>
</evidence>
<feature type="domain" description="Peptidase C50" evidence="5">
    <location>
        <begin position="389"/>
        <end position="484"/>
    </location>
</feature>
<dbReference type="EMBL" id="JACVVK020000073">
    <property type="protein sequence ID" value="KAK7495710.1"/>
    <property type="molecule type" value="Genomic_DNA"/>
</dbReference>
<keyword evidence="3" id="KW-0378">Hydrolase</keyword>
<keyword evidence="4" id="KW-0159">Chromosome partition</keyword>
<dbReference type="GO" id="GO:0016787">
    <property type="term" value="F:hydrolase activity"/>
    <property type="evidence" value="ECO:0007669"/>
    <property type="project" value="UniProtKB-KW"/>
</dbReference>
<organism evidence="6 7">
    <name type="scientific">Batillaria attramentaria</name>
    <dbReference type="NCBI Taxonomy" id="370345"/>
    <lineage>
        <taxon>Eukaryota</taxon>
        <taxon>Metazoa</taxon>
        <taxon>Spiralia</taxon>
        <taxon>Lophotrochozoa</taxon>
        <taxon>Mollusca</taxon>
        <taxon>Gastropoda</taxon>
        <taxon>Caenogastropoda</taxon>
        <taxon>Sorbeoconcha</taxon>
        <taxon>Cerithioidea</taxon>
        <taxon>Batillariidae</taxon>
        <taxon>Batillaria</taxon>
    </lineage>
</organism>
<evidence type="ECO:0000313" key="7">
    <source>
        <dbReference type="Proteomes" id="UP001519460"/>
    </source>
</evidence>
<evidence type="ECO:0000313" key="6">
    <source>
        <dbReference type="EMBL" id="KAK7495710.1"/>
    </source>
</evidence>
<dbReference type="PANTHER" id="PTHR12792">
    <property type="entry name" value="EXTRA SPINDLE POLES 1-RELATED"/>
    <property type="match status" value="1"/>
</dbReference>
<evidence type="ECO:0000256" key="3">
    <source>
        <dbReference type="ARBA" id="ARBA00022801"/>
    </source>
</evidence>
<dbReference type="GO" id="GO:0000280">
    <property type="term" value="P:nuclear division"/>
    <property type="evidence" value="ECO:0007669"/>
    <property type="project" value="UniProtKB-ARBA"/>
</dbReference>